<dbReference type="EMBL" id="JACBZI010000001">
    <property type="protein sequence ID" value="NYI10588.1"/>
    <property type="molecule type" value="Genomic_DNA"/>
</dbReference>
<feature type="transmembrane region" description="Helical" evidence="2">
    <location>
        <begin position="64"/>
        <end position="83"/>
    </location>
</feature>
<sequence>MSRPSPTPGAATMTAAVAAGTTWVALLSWRGLTDRPSDVLVPLVVLGGVVATVGAVGRWGRLGPVSVLVLQSVLAGMVLSYVVSGSPVPVGSAWADLRAEVDLALEGARAFAPPVPADEADVSPLLLAGGLLCLLLVDLLAAGLRRVPLAGIPLLVAYSLPVGLLGTDLTWWVFALTALGFLVLLFGQEARDVGRWGRALDDGARADSGTGLQSAGVRLSAVTIGLSATALAVVVPMAIPTLEVRLLDIGRGGPGGDGIEIENPMVDLRRDLNRGSDIPLLRLTTDDPAPSYLRTSVLTRFTANEWSSGDRQIPTEHRPEGRMPDLVGVADDVPRTSYRYEVDVLDQLRSRWLPTMAPVTAVRADGDWRYDASTMDFLSADKELDTRGVSYSMTGVQLDLSAQELADAPSSAGQVSADFTALPPGLPPMIRQLANDVTRDAPTRFEKAVALQDWFRANFTYSLENVPPGNGTDELVDFLSTEEGGRTGYCEQFAAAMAVMARQLGIPARVAVGFLVPDEVEDGVFEYSAYDLHAWPELFIADAGWVRFEPTPADRASGVPSYTRQSVDGPGPDPIDPGGRPQDDTANPGGPADETPDRTPEEAEDPQAAGQEDGGVTSAWVVRALGTVAALLLVVVLAAVPGVWRRRRRVRRLAGGLESVWAELRDTAVDLGVPWQSGRSPRVTGAALREHLPQVGGQDAPRPALDRLVARLERHRYAPAGSAETAAAAEAAETERDGVLVVGGLVTAADPRARRRGHWLPRTLVRPTRPASSGAPTVDRELVDQAR</sequence>
<evidence type="ECO:0000256" key="2">
    <source>
        <dbReference type="SAM" id="Phobius"/>
    </source>
</evidence>
<feature type="transmembrane region" description="Helical" evidence="2">
    <location>
        <begin position="620"/>
        <end position="644"/>
    </location>
</feature>
<keyword evidence="4" id="KW-0378">Hydrolase</keyword>
<dbReference type="Pfam" id="PF11992">
    <property type="entry name" value="TgpA_N"/>
    <property type="match status" value="1"/>
</dbReference>
<keyword evidence="2" id="KW-1133">Transmembrane helix</keyword>
<accession>A0A7Y9YE75</accession>
<proteinExistence type="predicted"/>
<comment type="caution">
    <text evidence="4">The sequence shown here is derived from an EMBL/GenBank/DDBJ whole genome shotgun (WGS) entry which is preliminary data.</text>
</comment>
<dbReference type="GO" id="GO:0006508">
    <property type="term" value="P:proteolysis"/>
    <property type="evidence" value="ECO:0007669"/>
    <property type="project" value="UniProtKB-KW"/>
</dbReference>
<evidence type="ECO:0000256" key="1">
    <source>
        <dbReference type="SAM" id="MobiDB-lite"/>
    </source>
</evidence>
<dbReference type="InterPro" id="IPR002931">
    <property type="entry name" value="Transglutaminase-like"/>
</dbReference>
<feature type="transmembrane region" description="Helical" evidence="2">
    <location>
        <begin position="219"/>
        <end position="239"/>
    </location>
</feature>
<dbReference type="Proteomes" id="UP000537326">
    <property type="component" value="Unassembled WGS sequence"/>
</dbReference>
<feature type="region of interest" description="Disordered" evidence="1">
    <location>
        <begin position="552"/>
        <end position="614"/>
    </location>
</feature>
<dbReference type="PANTHER" id="PTHR42736:SF1">
    <property type="entry name" value="PROTEIN-GLUTAMINE GAMMA-GLUTAMYLTRANSFERASE"/>
    <property type="match status" value="1"/>
</dbReference>
<feature type="transmembrane region" description="Helical" evidence="2">
    <location>
        <begin position="171"/>
        <end position="188"/>
    </location>
</feature>
<feature type="compositionally biased region" description="Basic and acidic residues" evidence="1">
    <location>
        <begin position="313"/>
        <end position="323"/>
    </location>
</feature>
<dbReference type="RefSeq" id="WP_179531402.1">
    <property type="nucleotide sequence ID" value="NZ_BAAAPP010000010.1"/>
</dbReference>
<feature type="transmembrane region" description="Helical" evidence="2">
    <location>
        <begin position="7"/>
        <end position="27"/>
    </location>
</feature>
<keyword evidence="4" id="KW-0645">Protease</keyword>
<feature type="transmembrane region" description="Helical" evidence="2">
    <location>
        <begin position="122"/>
        <end position="140"/>
    </location>
</feature>
<dbReference type="PANTHER" id="PTHR42736">
    <property type="entry name" value="PROTEIN-GLUTAMINE GAMMA-GLUTAMYLTRANSFERASE"/>
    <property type="match status" value="1"/>
</dbReference>
<feature type="region of interest" description="Disordered" evidence="1">
    <location>
        <begin position="308"/>
        <end position="328"/>
    </location>
</feature>
<evidence type="ECO:0000313" key="4">
    <source>
        <dbReference type="EMBL" id="NYI10588.1"/>
    </source>
</evidence>
<reference evidence="4 5" key="1">
    <citation type="submission" date="2020-07" db="EMBL/GenBank/DDBJ databases">
        <title>Sequencing the genomes of 1000 actinobacteria strains.</title>
        <authorList>
            <person name="Klenk H.-P."/>
        </authorList>
    </citation>
    <scope>NUCLEOTIDE SEQUENCE [LARGE SCALE GENOMIC DNA]</scope>
    <source>
        <strain evidence="4 5">DSM 18248</strain>
    </source>
</reference>
<evidence type="ECO:0000259" key="3">
    <source>
        <dbReference type="SMART" id="SM00460"/>
    </source>
</evidence>
<keyword evidence="5" id="KW-1185">Reference proteome</keyword>
<dbReference type="SMART" id="SM00460">
    <property type="entry name" value="TGc"/>
    <property type="match status" value="1"/>
</dbReference>
<gene>
    <name evidence="4" type="ORF">BKA05_002103</name>
</gene>
<dbReference type="Gene3D" id="3.10.620.30">
    <property type="match status" value="1"/>
</dbReference>
<feature type="transmembrane region" description="Helical" evidence="2">
    <location>
        <begin position="39"/>
        <end position="57"/>
    </location>
</feature>
<dbReference type="SUPFAM" id="SSF54001">
    <property type="entry name" value="Cysteine proteinases"/>
    <property type="match status" value="1"/>
</dbReference>
<dbReference type="GO" id="GO:0008233">
    <property type="term" value="F:peptidase activity"/>
    <property type="evidence" value="ECO:0007669"/>
    <property type="project" value="UniProtKB-KW"/>
</dbReference>
<dbReference type="AlphaFoldDB" id="A0A7Y9YE75"/>
<name>A0A7Y9YE75_9ACTN</name>
<dbReference type="InterPro" id="IPR052901">
    <property type="entry name" value="Bact_TGase-like"/>
</dbReference>
<keyword evidence="2" id="KW-0472">Membrane</keyword>
<organism evidence="4 5">
    <name type="scientific">Nocardioides marinus</name>
    <dbReference type="NCBI Taxonomy" id="374514"/>
    <lineage>
        <taxon>Bacteria</taxon>
        <taxon>Bacillati</taxon>
        <taxon>Actinomycetota</taxon>
        <taxon>Actinomycetes</taxon>
        <taxon>Propionibacteriales</taxon>
        <taxon>Nocardioidaceae</taxon>
        <taxon>Nocardioides</taxon>
    </lineage>
</organism>
<dbReference type="Pfam" id="PF01841">
    <property type="entry name" value="Transglut_core"/>
    <property type="match status" value="1"/>
</dbReference>
<dbReference type="InterPro" id="IPR038765">
    <property type="entry name" value="Papain-like_cys_pep_sf"/>
</dbReference>
<feature type="region of interest" description="Disordered" evidence="1">
    <location>
        <begin position="762"/>
        <end position="787"/>
    </location>
</feature>
<evidence type="ECO:0000313" key="5">
    <source>
        <dbReference type="Proteomes" id="UP000537326"/>
    </source>
</evidence>
<feature type="compositionally biased region" description="Basic and acidic residues" evidence="1">
    <location>
        <begin position="778"/>
        <end position="787"/>
    </location>
</feature>
<protein>
    <submittedName>
        <fullName evidence="4">Transglutaminase-like putative cysteine protease</fullName>
    </submittedName>
</protein>
<feature type="transmembrane region" description="Helical" evidence="2">
    <location>
        <begin position="147"/>
        <end position="165"/>
    </location>
</feature>
<dbReference type="InterPro" id="IPR021878">
    <property type="entry name" value="TgpA_N"/>
</dbReference>
<keyword evidence="2" id="KW-0812">Transmembrane</keyword>
<feature type="domain" description="Transglutaminase-like" evidence="3">
    <location>
        <begin position="482"/>
        <end position="552"/>
    </location>
</feature>